<feature type="transmembrane region" description="Helical" evidence="1">
    <location>
        <begin position="12"/>
        <end position="29"/>
    </location>
</feature>
<name>A0A4P9ZCG6_9ASCO</name>
<sequence length="272" mass="31246">MSLNDILTHKIFTILSWLFSTFYSFRYFVGRDPIGHDNPYHSINTPFTLNIVVTLTYWGVFLIMQILFVTQIFVPTVNQANGITNRLEITKQIGWHFTAFNLFHWAWTLLFVKKHYFFSEVVLILNFVNILSLYLVHKTFSLRPFSNWFLFHISTAAFPFSWLLMAIFWNGAVLSHVNNLVGRIISNLLVWLLFFIPASFVVLFNDWGIGLTSSALTFGLGLGQLFTKVFALQWIFGFIISGLLFVLSVVIGSGWAIRRGVTSSESAPLIEH</sequence>
<feature type="transmembrane region" description="Helical" evidence="1">
    <location>
        <begin position="116"/>
        <end position="136"/>
    </location>
</feature>
<accession>A0A4P9ZCG6</accession>
<dbReference type="Pfam" id="PF08611">
    <property type="entry name" value="DUF1774"/>
    <property type="match status" value="1"/>
</dbReference>
<keyword evidence="1" id="KW-1133">Transmembrane helix</keyword>
<dbReference type="OrthoDB" id="3342455at2759"/>
<evidence type="ECO:0000313" key="2">
    <source>
        <dbReference type="EMBL" id="RKP30574.1"/>
    </source>
</evidence>
<protein>
    <submittedName>
        <fullName evidence="2">DUF1774-domain-containing protein</fullName>
    </submittedName>
</protein>
<keyword evidence="1" id="KW-0472">Membrane</keyword>
<feature type="transmembrane region" description="Helical" evidence="1">
    <location>
        <begin position="184"/>
        <end position="204"/>
    </location>
</feature>
<keyword evidence="1" id="KW-0812">Transmembrane</keyword>
<dbReference type="AlphaFoldDB" id="A0A4P9ZCG6"/>
<feature type="transmembrane region" description="Helical" evidence="1">
    <location>
        <begin position="232"/>
        <end position="257"/>
    </location>
</feature>
<dbReference type="PANTHER" id="PTHR37992:SF1">
    <property type="entry name" value="DUF1774-DOMAIN-CONTAINING PROTEIN"/>
    <property type="match status" value="1"/>
</dbReference>
<dbReference type="PANTHER" id="PTHR37992">
    <property type="entry name" value="EXPRESSED PROTEIN"/>
    <property type="match status" value="1"/>
</dbReference>
<evidence type="ECO:0000313" key="3">
    <source>
        <dbReference type="Proteomes" id="UP000268321"/>
    </source>
</evidence>
<dbReference type="InterPro" id="IPR013920">
    <property type="entry name" value="DUF1774_fun"/>
</dbReference>
<dbReference type="EMBL" id="ML004456">
    <property type="protein sequence ID" value="RKP30574.1"/>
    <property type="molecule type" value="Genomic_DNA"/>
</dbReference>
<feature type="transmembrane region" description="Helical" evidence="1">
    <location>
        <begin position="93"/>
        <end position="110"/>
    </location>
</feature>
<feature type="transmembrane region" description="Helical" evidence="1">
    <location>
        <begin position="49"/>
        <end position="73"/>
    </location>
</feature>
<organism evidence="2 3">
    <name type="scientific">Metschnikowia bicuspidata</name>
    <dbReference type="NCBI Taxonomy" id="27322"/>
    <lineage>
        <taxon>Eukaryota</taxon>
        <taxon>Fungi</taxon>
        <taxon>Dikarya</taxon>
        <taxon>Ascomycota</taxon>
        <taxon>Saccharomycotina</taxon>
        <taxon>Pichiomycetes</taxon>
        <taxon>Metschnikowiaceae</taxon>
        <taxon>Metschnikowia</taxon>
    </lineage>
</organism>
<reference evidence="3" key="1">
    <citation type="journal article" date="2018" name="Nat. Microbiol.">
        <title>Leveraging single-cell genomics to expand the fungal tree of life.</title>
        <authorList>
            <person name="Ahrendt S.R."/>
            <person name="Quandt C.A."/>
            <person name="Ciobanu D."/>
            <person name="Clum A."/>
            <person name="Salamov A."/>
            <person name="Andreopoulos B."/>
            <person name="Cheng J.F."/>
            <person name="Woyke T."/>
            <person name="Pelin A."/>
            <person name="Henrissat B."/>
            <person name="Reynolds N.K."/>
            <person name="Benny G.L."/>
            <person name="Smith M.E."/>
            <person name="James T.Y."/>
            <person name="Grigoriev I.V."/>
        </authorList>
    </citation>
    <scope>NUCLEOTIDE SEQUENCE [LARGE SCALE GENOMIC DNA]</scope>
    <source>
        <strain evidence="3">Baker2002</strain>
    </source>
</reference>
<evidence type="ECO:0000256" key="1">
    <source>
        <dbReference type="SAM" id="Phobius"/>
    </source>
</evidence>
<proteinExistence type="predicted"/>
<gene>
    <name evidence="2" type="ORF">METBISCDRAFT_23215</name>
</gene>
<dbReference type="Proteomes" id="UP000268321">
    <property type="component" value="Unassembled WGS sequence"/>
</dbReference>
<keyword evidence="3" id="KW-1185">Reference proteome</keyword>
<feature type="transmembrane region" description="Helical" evidence="1">
    <location>
        <begin position="148"/>
        <end position="172"/>
    </location>
</feature>